<dbReference type="SUPFAM" id="SSF55048">
    <property type="entry name" value="Probable ACP-binding domain of malonyl-CoA ACP transacylase"/>
    <property type="match status" value="1"/>
</dbReference>
<dbReference type="InterPro" id="IPR016036">
    <property type="entry name" value="Malonyl_transacylase_ACP-bd"/>
</dbReference>
<dbReference type="PROSITE" id="PS50075">
    <property type="entry name" value="CARRIER"/>
    <property type="match status" value="1"/>
</dbReference>
<dbReference type="Gene3D" id="3.40.47.10">
    <property type="match status" value="2"/>
</dbReference>
<evidence type="ECO:0000256" key="1">
    <source>
        <dbReference type="ARBA" id="ARBA00022450"/>
    </source>
</evidence>
<dbReference type="PROSITE" id="PS00606">
    <property type="entry name" value="KS3_1"/>
    <property type="match status" value="1"/>
</dbReference>
<evidence type="ECO:0000313" key="12">
    <source>
        <dbReference type="Proteomes" id="UP001610432"/>
    </source>
</evidence>
<feature type="region of interest" description="Disordered" evidence="7">
    <location>
        <begin position="2528"/>
        <end position="2557"/>
    </location>
</feature>
<dbReference type="Pfam" id="PF00550">
    <property type="entry name" value="PP-binding"/>
    <property type="match status" value="1"/>
</dbReference>
<feature type="compositionally biased region" description="Acidic residues" evidence="7">
    <location>
        <begin position="2541"/>
        <end position="2557"/>
    </location>
</feature>
<feature type="domain" description="Carrier" evidence="8">
    <location>
        <begin position="2450"/>
        <end position="2525"/>
    </location>
</feature>
<gene>
    <name evidence="11" type="ORF">BJX67DRAFT_383430</name>
</gene>
<evidence type="ECO:0000256" key="5">
    <source>
        <dbReference type="ARBA" id="ARBA00023268"/>
    </source>
</evidence>
<evidence type="ECO:0000259" key="8">
    <source>
        <dbReference type="PROSITE" id="PS50075"/>
    </source>
</evidence>
<dbReference type="Gene3D" id="3.30.70.3290">
    <property type="match status" value="1"/>
</dbReference>
<dbReference type="InterPro" id="IPR020841">
    <property type="entry name" value="PKS_Beta-ketoAc_synthase_dom"/>
</dbReference>
<keyword evidence="12" id="KW-1185">Reference proteome</keyword>
<keyword evidence="3" id="KW-0489">Methyltransferase</keyword>
<dbReference type="Pfam" id="PF08240">
    <property type="entry name" value="ADH_N"/>
    <property type="match status" value="1"/>
</dbReference>
<dbReference type="Pfam" id="PF08242">
    <property type="entry name" value="Methyltransf_12"/>
    <property type="match status" value="1"/>
</dbReference>
<dbReference type="InterPro" id="IPR001227">
    <property type="entry name" value="Ac_transferase_dom_sf"/>
</dbReference>
<dbReference type="Gene3D" id="3.40.366.10">
    <property type="entry name" value="Malonyl-Coenzyme A Acyl Carrier Protein, domain 2"/>
    <property type="match status" value="1"/>
</dbReference>
<dbReference type="SMART" id="SM00829">
    <property type="entry name" value="PKS_ER"/>
    <property type="match status" value="1"/>
</dbReference>
<dbReference type="InterPro" id="IPR050091">
    <property type="entry name" value="PKS_NRPS_Biosynth_Enz"/>
</dbReference>
<evidence type="ECO:0000256" key="6">
    <source>
        <dbReference type="PROSITE-ProRule" id="PRU01363"/>
    </source>
</evidence>
<dbReference type="Pfam" id="PF14765">
    <property type="entry name" value="PS-DH"/>
    <property type="match status" value="1"/>
</dbReference>
<name>A0ABR4LJT8_9EURO</name>
<dbReference type="InterPro" id="IPR011032">
    <property type="entry name" value="GroES-like_sf"/>
</dbReference>
<dbReference type="SUPFAM" id="SSF50129">
    <property type="entry name" value="GroES-like"/>
    <property type="match status" value="1"/>
</dbReference>
<evidence type="ECO:0000259" key="10">
    <source>
        <dbReference type="PROSITE" id="PS52019"/>
    </source>
</evidence>
<dbReference type="Gene3D" id="1.10.1200.10">
    <property type="entry name" value="ACP-like"/>
    <property type="match status" value="1"/>
</dbReference>
<dbReference type="Pfam" id="PF02801">
    <property type="entry name" value="Ketoacyl-synt_C"/>
    <property type="match status" value="1"/>
</dbReference>
<feature type="domain" description="Ketosynthase family 3 (KS3)" evidence="9">
    <location>
        <begin position="65"/>
        <end position="445"/>
    </location>
</feature>
<proteinExistence type="predicted"/>
<dbReference type="InterPro" id="IPR018201">
    <property type="entry name" value="Ketoacyl_synth_AS"/>
</dbReference>
<dbReference type="CDD" id="cd00833">
    <property type="entry name" value="PKS"/>
    <property type="match status" value="1"/>
</dbReference>
<dbReference type="SUPFAM" id="SSF51735">
    <property type="entry name" value="NAD(P)-binding Rossmann-fold domains"/>
    <property type="match status" value="2"/>
</dbReference>
<dbReference type="InterPro" id="IPR032821">
    <property type="entry name" value="PKS_assoc"/>
</dbReference>
<dbReference type="InterPro" id="IPR014030">
    <property type="entry name" value="Ketoacyl_synth_N"/>
</dbReference>
<dbReference type="Gene3D" id="3.40.50.150">
    <property type="entry name" value="Vaccinia Virus protein VP39"/>
    <property type="match status" value="1"/>
</dbReference>
<dbReference type="InterPro" id="IPR036736">
    <property type="entry name" value="ACP-like_sf"/>
</dbReference>
<dbReference type="Gene3D" id="3.10.129.110">
    <property type="entry name" value="Polyketide synthase dehydratase"/>
    <property type="match status" value="1"/>
</dbReference>
<dbReference type="Pfam" id="PF21089">
    <property type="entry name" value="PKS_DH_N"/>
    <property type="match status" value="1"/>
</dbReference>
<dbReference type="SMART" id="SM00826">
    <property type="entry name" value="PKS_DH"/>
    <property type="match status" value="1"/>
</dbReference>
<dbReference type="Pfam" id="PF00109">
    <property type="entry name" value="ketoacyl-synt"/>
    <property type="match status" value="1"/>
</dbReference>
<dbReference type="InterPro" id="IPR049900">
    <property type="entry name" value="PKS_mFAS_DH"/>
</dbReference>
<dbReference type="InterPro" id="IPR020843">
    <property type="entry name" value="ER"/>
</dbReference>
<evidence type="ECO:0000256" key="3">
    <source>
        <dbReference type="ARBA" id="ARBA00022603"/>
    </source>
</evidence>
<accession>A0ABR4LJT8</accession>
<dbReference type="InterPro" id="IPR014031">
    <property type="entry name" value="Ketoacyl_synth_C"/>
</dbReference>
<evidence type="ECO:0000313" key="11">
    <source>
        <dbReference type="EMBL" id="KAL2864803.1"/>
    </source>
</evidence>
<feature type="region of interest" description="Disordered" evidence="7">
    <location>
        <begin position="29"/>
        <end position="54"/>
    </location>
</feature>
<dbReference type="InterPro" id="IPR013154">
    <property type="entry name" value="ADH-like_N"/>
</dbReference>
<dbReference type="InterPro" id="IPR020807">
    <property type="entry name" value="PKS_DH"/>
</dbReference>
<dbReference type="Proteomes" id="UP001610432">
    <property type="component" value="Unassembled WGS sequence"/>
</dbReference>
<dbReference type="InterPro" id="IPR057326">
    <property type="entry name" value="KR_dom"/>
</dbReference>
<keyword evidence="4" id="KW-0808">Transferase</keyword>
<evidence type="ECO:0000256" key="2">
    <source>
        <dbReference type="ARBA" id="ARBA00022553"/>
    </source>
</evidence>
<dbReference type="InterPro" id="IPR042104">
    <property type="entry name" value="PKS_dehydratase_sf"/>
</dbReference>
<dbReference type="Pfam" id="PF13602">
    <property type="entry name" value="ADH_zinc_N_2"/>
    <property type="match status" value="1"/>
</dbReference>
<dbReference type="InterPro" id="IPR029063">
    <property type="entry name" value="SAM-dependent_MTases_sf"/>
</dbReference>
<dbReference type="SUPFAM" id="SSF52151">
    <property type="entry name" value="FabD/lysophospholipase-like"/>
    <property type="match status" value="1"/>
</dbReference>
<dbReference type="Pfam" id="PF08659">
    <property type="entry name" value="KR"/>
    <property type="match status" value="1"/>
</dbReference>
<feature type="active site" description="Proton donor; for dehydratase activity" evidence="6">
    <location>
        <position position="1131"/>
    </location>
</feature>
<protein>
    <submittedName>
        <fullName evidence="11">Polyketide synthase</fullName>
    </submittedName>
</protein>
<dbReference type="InterPro" id="IPR049552">
    <property type="entry name" value="PKS_DH_N"/>
</dbReference>
<dbReference type="PROSITE" id="PS52019">
    <property type="entry name" value="PKS_MFAS_DH"/>
    <property type="match status" value="1"/>
</dbReference>
<dbReference type="RefSeq" id="XP_070883782.1">
    <property type="nucleotide sequence ID" value="XM_071033453.1"/>
</dbReference>
<dbReference type="InterPro" id="IPR036291">
    <property type="entry name" value="NAD(P)-bd_dom_sf"/>
</dbReference>
<organism evidence="11 12">
    <name type="scientific">Aspergillus lucknowensis</name>
    <dbReference type="NCBI Taxonomy" id="176173"/>
    <lineage>
        <taxon>Eukaryota</taxon>
        <taxon>Fungi</taxon>
        <taxon>Dikarya</taxon>
        <taxon>Ascomycota</taxon>
        <taxon>Pezizomycotina</taxon>
        <taxon>Eurotiomycetes</taxon>
        <taxon>Eurotiomycetidae</taxon>
        <taxon>Eurotiales</taxon>
        <taxon>Aspergillaceae</taxon>
        <taxon>Aspergillus</taxon>
        <taxon>Aspergillus subgen. Nidulantes</taxon>
    </lineage>
</organism>
<dbReference type="CDD" id="cd05195">
    <property type="entry name" value="enoyl_red"/>
    <property type="match status" value="1"/>
</dbReference>
<dbReference type="SUPFAM" id="SSF53335">
    <property type="entry name" value="S-adenosyl-L-methionine-dependent methyltransferases"/>
    <property type="match status" value="1"/>
</dbReference>
<dbReference type="CDD" id="cd02440">
    <property type="entry name" value="AdoMet_MTases"/>
    <property type="match status" value="1"/>
</dbReference>
<dbReference type="GeneID" id="98148525"/>
<comment type="caution">
    <text evidence="11">The sequence shown here is derived from an EMBL/GenBank/DDBJ whole genome shotgun (WGS) entry which is preliminary data.</text>
</comment>
<keyword evidence="1" id="KW-0596">Phosphopantetheine</keyword>
<dbReference type="PANTHER" id="PTHR43775:SF49">
    <property type="entry name" value="SYNTHASE, PUTATIVE (JCVI)-RELATED"/>
    <property type="match status" value="1"/>
</dbReference>
<dbReference type="Gene3D" id="3.40.50.720">
    <property type="entry name" value="NAD(P)-binding Rossmann-like Domain"/>
    <property type="match status" value="3"/>
</dbReference>
<dbReference type="InterPro" id="IPR049551">
    <property type="entry name" value="PKS_DH_C"/>
</dbReference>
<feature type="compositionally biased region" description="Basic and acidic residues" evidence="7">
    <location>
        <begin position="2531"/>
        <end position="2540"/>
    </location>
</feature>
<dbReference type="Pfam" id="PF00698">
    <property type="entry name" value="Acyl_transf_1"/>
    <property type="match status" value="1"/>
</dbReference>
<dbReference type="SMART" id="SM00825">
    <property type="entry name" value="PKS_KS"/>
    <property type="match status" value="1"/>
</dbReference>
<dbReference type="Gene3D" id="3.90.180.10">
    <property type="entry name" value="Medium-chain alcohol dehydrogenases, catalytic domain"/>
    <property type="match status" value="1"/>
</dbReference>
<dbReference type="SUPFAM" id="SSF53901">
    <property type="entry name" value="Thiolase-like"/>
    <property type="match status" value="1"/>
</dbReference>
<dbReference type="EMBL" id="JBFXLQ010000037">
    <property type="protein sequence ID" value="KAL2864803.1"/>
    <property type="molecule type" value="Genomic_DNA"/>
</dbReference>
<evidence type="ECO:0000256" key="7">
    <source>
        <dbReference type="SAM" id="MobiDB-lite"/>
    </source>
</evidence>
<reference evidence="11 12" key="1">
    <citation type="submission" date="2024-07" db="EMBL/GenBank/DDBJ databases">
        <title>Section-level genome sequencing and comparative genomics of Aspergillus sections Usti and Cavernicolus.</title>
        <authorList>
            <consortium name="Lawrence Berkeley National Laboratory"/>
            <person name="Nybo J.L."/>
            <person name="Vesth T.C."/>
            <person name="Theobald S."/>
            <person name="Frisvad J.C."/>
            <person name="Larsen T.O."/>
            <person name="Kjaerboelling I."/>
            <person name="Rothschild-Mancinelli K."/>
            <person name="Lyhne E.K."/>
            <person name="Kogle M.E."/>
            <person name="Barry K."/>
            <person name="Clum A."/>
            <person name="Na H."/>
            <person name="Ledsgaard L."/>
            <person name="Lin J."/>
            <person name="Lipzen A."/>
            <person name="Kuo A."/>
            <person name="Riley R."/>
            <person name="Mondo S."/>
            <person name="Labutti K."/>
            <person name="Haridas S."/>
            <person name="Pangalinan J."/>
            <person name="Salamov A.A."/>
            <person name="Simmons B.A."/>
            <person name="Magnuson J.K."/>
            <person name="Chen J."/>
            <person name="Drula E."/>
            <person name="Henrissat B."/>
            <person name="Wiebenga A."/>
            <person name="Lubbers R.J."/>
            <person name="Gomes A.C."/>
            <person name="Macurrencykelacurrency M.R."/>
            <person name="Stajich J."/>
            <person name="Grigoriev I.V."/>
            <person name="Mortensen U.H."/>
            <person name="De Vries R.P."/>
            <person name="Baker S.E."/>
            <person name="Andersen M.R."/>
        </authorList>
    </citation>
    <scope>NUCLEOTIDE SEQUENCE [LARGE SCALE GENOMIC DNA]</scope>
    <source>
        <strain evidence="11 12">CBS 449.75</strain>
    </source>
</reference>
<feature type="active site" description="Proton acceptor; for dehydratase activity" evidence="6">
    <location>
        <position position="955"/>
    </location>
</feature>
<dbReference type="InterPro" id="IPR016039">
    <property type="entry name" value="Thiolase-like"/>
</dbReference>
<dbReference type="Pfam" id="PF16197">
    <property type="entry name" value="KAsynt_C_assoc"/>
    <property type="match status" value="1"/>
</dbReference>
<dbReference type="InterPro" id="IPR013217">
    <property type="entry name" value="Methyltransf_12"/>
</dbReference>
<dbReference type="PROSITE" id="PS52004">
    <property type="entry name" value="KS3_2"/>
    <property type="match status" value="1"/>
</dbReference>
<feature type="region of interest" description="C-terminal hotdog fold" evidence="6">
    <location>
        <begin position="1070"/>
        <end position="1215"/>
    </location>
</feature>
<dbReference type="SUPFAM" id="SSF47336">
    <property type="entry name" value="ACP-like"/>
    <property type="match status" value="1"/>
</dbReference>
<feature type="region of interest" description="N-terminal hotdog fold" evidence="6">
    <location>
        <begin position="923"/>
        <end position="1059"/>
    </location>
</feature>
<keyword evidence="5" id="KW-0511">Multifunctional enzyme</keyword>
<dbReference type="InterPro" id="IPR009081">
    <property type="entry name" value="PP-bd_ACP"/>
</dbReference>
<keyword evidence="2" id="KW-0597">Phosphoprotein</keyword>
<evidence type="ECO:0000256" key="4">
    <source>
        <dbReference type="ARBA" id="ARBA00022679"/>
    </source>
</evidence>
<sequence length="2557" mass="283763">MNNVQNGLHETSDLSEVDINKLKSSTDRQAIIDKFSHPTAKVSRPNPDGEPRTATALPTEALAPFMPIAVVGMATRLPGGVQSPTDFWDMLINKRDGNCEVPGTRYNIDGFHHPVKHHSIKSRNGYFLKEDPALFDAGFFSIPSLEAERMDPQQRMLMEIAWECFESAGEREWRGKRIGCYVGVFGEDWLELACKDTENADRYRAIGTGGFALANRVSYEYDLRGPSITLQTGCSASLIALHEAYGICHTFDEQANGYGRGEAINAVYIKPLSAAIRDKDPIRAVIRATGTNFDGRTPNITSPCPDSQEALVRGTYLRARINEIHKTGLFECHGTATKAGDAVEATVAAELFKGHGVHLGAVKPNVGHSEGASGMTSLIKPILALEHRTIPPNIHFATPNPEIPFEQGQLIIPTEATPWPHDRAERASVNSFGIGGSNAHVIVDSATAFVKRPERTICHERDDSPYLFLISARGTKALQKRIEQIADYANNKSPPCHEDLSHTLAVRRKHLPHRAFAVVRSNAPVDPSAFAQTRAPSKSRLLTMVFTGQGAQWAGMGRDIMRQFDCVRADIETMDGLLQSIFPDYTWTLSEELAVTGNQSRVKEAVMSQPLCTALQIALLNLLTNRYGVRLDSVIGHSSGEIAAAYAAGGLTMKGAIAIAYLRGRAARGLEGSGGMVAVGLGRSAVAPYLNDSLVIACENSPQSVTLAGNNPALEEVMARVQKDHPDTLVRRLRVSIPYHSPYMAQVGEAYETQLRRYVEPPDPDTKMVPMYSTVTKKTIQNAADITPAYWRQNLESPVLFMGAVQSILKDQTQGQGHVFMEIGPHSALQGALQQTFKGANTETAPVYIPSLIRGGDCTDSRVQILNLAGAVHSHGLPMNLGAVVGPGTVLTDIPPYPWRHETRYWLQNRMVTDWRTRSEPHHELLGARVPGTADLEPSWRNLFYREEVSWLEEHVLGGEVIFPGAGYVAMVGEAVRQLHPEEEEEEEEQKGYSIRKMVLKTALVLKERQQTEMVTSLKRVKLNDTMQSDWYAFSIMAHDGEQWTALCHGEVRPRNDHPPLPLHEATKYQRSVDETRWYGVLKSRGLEYGERFQGLKEITTDPEERIASALVTDDREAHESHYPIHPIVIDQCLQAMSIAWANGLSRRLDGMGIPAAIEQLYVKHSSEKMRVAVQVAEFGKGKQFGSATMVDENGDILLSLQQALFVSVDEKALSERGAIPLANQMRWHPDIDLMVVSDLIRPNESTQEYRDALDQGAEAVYLLILRTEQRLREVTPTVPHMVQWKDWITYEATRFRESVHLLTPKQRKFLMQPSAEIDRQLANCKEMYPRGSGFRELAEVAWLIYTNCISLAKGEINAVELLLGGDANMEHVYRMSQANWSGFLRALGHSNPRLRVIEIGAGTGAATGVALDLLRTDEGTRLYSTYHFTDTSPGFISSAQERFKAHDGIEYKVLDISKDPLEQDFPAHAYDLVIASNVLHATPTLHETLRNVAKLLVPNGWLLLDEKSSGVKFIDYVMGTLSGWWLGVDDGRADRPYVEPERWDKELRAAGFTGQLALAHNTEPPYDFAFTMISRLKPGRDESGTLIQPGCVDDVKSKVNQLQRKHGHTPAPRRHSQLPKQIFLLVNNSEQPGAWAQQVAAVFRDAGHDTRWATWKTVPEDDQCIIVLVDVDGPFLYESDEYEYRMCQEFLTRWEQNVTFWVTRAGGEADDPMAVVDPRYALTLGLARCIRAEAEHIFITVEIDKFDARASECLARIYDKVWNDLIHRPDLEPEYEFAILNGEGQISRSHWVPLSAGADHTTDEETPRKLGIGAYGLIDTLEWVTATDEPLGPNDVQIDVRYVGLNFRDVMVAMGVMGDASEFGLEGTGIVRKVGENVQKVQPGDEVGLVATGMFRTRITVNQQCCSLLKSGDQEIDMEGAASMPSVYATAFYIFRHLAQLREGQTVLIHSACGGVGLASIRVCQNLKVRIYATVGTEEKANFLVENIGIPRSHIFNSHDASFLPDLMRETQGRGADVVLNSLAGKLLHASWECVAEFGKMFEIGKRDFLTHGNLAMTPFLKNRTFYGVDLMHLKDADPRLYEELQAEYEEWRREGKIEPIRPIRVFDAVDIVDAFRHMQLGTHMGKILIKMPTSPADIPCAASNPEVSFRSDASYLLVGGLGGVGQAITLWMVERGARHFVFLSRSGGTSPDDQAFLEELDQQNCTSTLVMGSVCNLGDVQRAVSQSQMEGRPLAGVLNLSLVLNDQLFSKMSNADWDSALSPKVQGTWNLHRCLIGLKTLDFLVMFGSQVWCTGNRGSSNYTAANCFVEAFTRYRRQQGLPCSALHLGPVEEVGAVSRDQRLMQRARDFGVRLVQQQELMDSLALAIAQSPISSDQTTLPCSITVGLGTTKPSSDPSVVAPWLQDRRFWIYNGLEGGKELKVLTQNDRIKALVARVEADPSLLDSPETERELTQELGRQITEHMPSAADMDEEQLANMAIDSLMAVEIKSAIKRNVGVDVTLVEIARAGTVRGLSKLAISHLKKKYQEHHEPAKEPGENDEEQGIMGDESEGNV</sequence>
<dbReference type="InterPro" id="IPR016035">
    <property type="entry name" value="Acyl_Trfase/lysoPLipase"/>
</dbReference>
<dbReference type="InterPro" id="IPR014043">
    <property type="entry name" value="Acyl_transferase_dom"/>
</dbReference>
<dbReference type="SMART" id="SM00822">
    <property type="entry name" value="PKS_KR"/>
    <property type="match status" value="1"/>
</dbReference>
<dbReference type="SMART" id="SM00827">
    <property type="entry name" value="PKS_AT"/>
    <property type="match status" value="1"/>
</dbReference>
<evidence type="ECO:0000259" key="9">
    <source>
        <dbReference type="PROSITE" id="PS52004"/>
    </source>
</evidence>
<dbReference type="PANTHER" id="PTHR43775">
    <property type="entry name" value="FATTY ACID SYNTHASE"/>
    <property type="match status" value="1"/>
</dbReference>
<dbReference type="InterPro" id="IPR013968">
    <property type="entry name" value="PKS_KR"/>
</dbReference>
<feature type="domain" description="PKS/mFAS DH" evidence="10">
    <location>
        <begin position="923"/>
        <end position="1215"/>
    </location>
</feature>